<evidence type="ECO:0000313" key="2">
    <source>
        <dbReference type="EMBL" id="AKO54204.1"/>
    </source>
</evidence>
<organism evidence="2 3">
    <name type="scientific">Marinobacter psychrophilus</name>
    <dbReference type="NCBI Taxonomy" id="330734"/>
    <lineage>
        <taxon>Bacteria</taxon>
        <taxon>Pseudomonadati</taxon>
        <taxon>Pseudomonadota</taxon>
        <taxon>Gammaproteobacteria</taxon>
        <taxon>Pseudomonadales</taxon>
        <taxon>Marinobacteraceae</taxon>
        <taxon>Marinobacter</taxon>
    </lineage>
</organism>
<keyword evidence="1" id="KW-1133">Transmembrane helix</keyword>
<keyword evidence="1" id="KW-0472">Membrane</keyword>
<dbReference type="InterPro" id="IPR021218">
    <property type="entry name" value="DUF2784"/>
</dbReference>
<name>A0A0H4I5B1_9GAMM</name>
<evidence type="ECO:0000313" key="3">
    <source>
        <dbReference type="Proteomes" id="UP000036406"/>
    </source>
</evidence>
<dbReference type="EMBL" id="CP011494">
    <property type="protein sequence ID" value="AKO54204.1"/>
    <property type="molecule type" value="Genomic_DNA"/>
</dbReference>
<feature type="transmembrane region" description="Helical" evidence="1">
    <location>
        <begin position="86"/>
        <end position="106"/>
    </location>
</feature>
<dbReference type="Proteomes" id="UP000036406">
    <property type="component" value="Chromosome"/>
</dbReference>
<gene>
    <name evidence="2" type="ORF">ABA45_04620</name>
</gene>
<protein>
    <submittedName>
        <fullName evidence="2">Membrane protein</fullName>
    </submittedName>
</protein>
<proteinExistence type="predicted"/>
<keyword evidence="1" id="KW-0812">Transmembrane</keyword>
<keyword evidence="3" id="KW-1185">Reference proteome</keyword>
<feature type="transmembrane region" description="Helical" evidence="1">
    <location>
        <begin position="29"/>
        <end position="52"/>
    </location>
</feature>
<evidence type="ECO:0000256" key="1">
    <source>
        <dbReference type="SAM" id="Phobius"/>
    </source>
</evidence>
<dbReference type="KEGG" id="mpq:ABA45_04620"/>
<dbReference type="PATRIC" id="fig|330734.3.peg.984"/>
<dbReference type="AlphaFoldDB" id="A0A0H4I5B1"/>
<accession>A0A0H4I5B1</accession>
<sequence>MAFVVFGLMLVYAGFFLKWQWVRNVWFRSVHLVAIGVVVLQSWFGFICPLTTWEMGLRARAGQAVYDGSFIAHWLHQFLYFQAPPWVFIACYTAFGGLVLLSWFLVRPNPASRN</sequence>
<dbReference type="Pfam" id="PF10861">
    <property type="entry name" value="DUF2784"/>
    <property type="match status" value="1"/>
</dbReference>
<reference evidence="2 3" key="1">
    <citation type="submission" date="2015-05" db="EMBL/GenBank/DDBJ databases">
        <title>Complete genome of Marinobacter psychrophilus strain 20041T isolated from sea-ice of the Canadian Basin.</title>
        <authorList>
            <person name="Song L."/>
            <person name="Ren L."/>
            <person name="Yu Y."/>
            <person name="Wang X."/>
        </authorList>
    </citation>
    <scope>NUCLEOTIDE SEQUENCE [LARGE SCALE GENOMIC DNA]</scope>
    <source>
        <strain evidence="2 3">20041</strain>
    </source>
</reference>